<reference evidence="2 3" key="1">
    <citation type="submission" date="2016-08" db="EMBL/GenBank/DDBJ databases">
        <authorList>
            <person name="Seilhamer J.J."/>
        </authorList>
    </citation>
    <scope>NUCLEOTIDE SEQUENCE [LARGE SCALE GENOMIC DNA]</scope>
    <source>
        <strain evidence="2 3">HBR26</strain>
    </source>
</reference>
<evidence type="ECO:0000256" key="1">
    <source>
        <dbReference type="SAM" id="SignalP"/>
    </source>
</evidence>
<evidence type="ECO:0000313" key="2">
    <source>
        <dbReference type="EMBL" id="SCB61144.1"/>
    </source>
</evidence>
<accession>A0A1C3Y9T1</accession>
<dbReference type="RefSeq" id="WP_092753768.1">
    <property type="nucleotide sequence ID" value="NZ_FMAJ01000015.1"/>
</dbReference>
<dbReference type="AlphaFoldDB" id="A0A1C3Y9T1"/>
<name>A0A1C3Y9T1_9HYPH</name>
<organism evidence="2 3">
    <name type="scientific">Rhizobium aethiopicum</name>
    <dbReference type="NCBI Taxonomy" id="1138170"/>
    <lineage>
        <taxon>Bacteria</taxon>
        <taxon>Pseudomonadati</taxon>
        <taxon>Pseudomonadota</taxon>
        <taxon>Alphaproteobacteria</taxon>
        <taxon>Hyphomicrobiales</taxon>
        <taxon>Rhizobiaceae</taxon>
        <taxon>Rhizobium/Agrobacterium group</taxon>
        <taxon>Rhizobium</taxon>
    </lineage>
</organism>
<feature type="chain" id="PRO_5008687409" description="Transmembrane protein" evidence="1">
    <location>
        <begin position="23"/>
        <end position="96"/>
    </location>
</feature>
<keyword evidence="1" id="KW-0732">Signal</keyword>
<dbReference type="EMBL" id="FMAJ01000015">
    <property type="protein sequence ID" value="SCB61144.1"/>
    <property type="molecule type" value="Genomic_DNA"/>
</dbReference>
<dbReference type="Proteomes" id="UP000198723">
    <property type="component" value="Unassembled WGS sequence"/>
</dbReference>
<proteinExistence type="predicted"/>
<evidence type="ECO:0000313" key="3">
    <source>
        <dbReference type="Proteomes" id="UP000198723"/>
    </source>
</evidence>
<feature type="signal peptide" evidence="1">
    <location>
        <begin position="1"/>
        <end position="22"/>
    </location>
</feature>
<protein>
    <recommendedName>
        <fullName evidence="4">Transmembrane protein</fullName>
    </recommendedName>
</protein>
<dbReference type="PROSITE" id="PS51257">
    <property type="entry name" value="PROKAR_LIPOPROTEIN"/>
    <property type="match status" value="1"/>
</dbReference>
<evidence type="ECO:0008006" key="4">
    <source>
        <dbReference type="Google" id="ProtNLM"/>
    </source>
</evidence>
<gene>
    <name evidence="2" type="ORF">GA0061105_11583</name>
</gene>
<sequence>MRRSMGLQLVLAIALTGCTTGADSYSSAGLAPVPGSITYEGQPRTKLTKSPVGSSFPHTFTDQWGRQVEEIYIIRPDRSLLIAERHYRPVFSLDDD</sequence>